<evidence type="ECO:0000313" key="2">
    <source>
        <dbReference type="Proteomes" id="UP000092713"/>
    </source>
</evidence>
<proteinExistence type="predicted"/>
<dbReference type="RefSeq" id="WP_150127877.1">
    <property type="nucleotide sequence ID" value="NZ_LOCQ01000059.1"/>
</dbReference>
<dbReference type="EMBL" id="LOCQ01000059">
    <property type="protein sequence ID" value="OBV37907.1"/>
    <property type="molecule type" value="Genomic_DNA"/>
</dbReference>
<dbReference type="Proteomes" id="UP000092713">
    <property type="component" value="Unassembled WGS sequence"/>
</dbReference>
<dbReference type="AlphaFoldDB" id="A0A1A7BWM1"/>
<protein>
    <submittedName>
        <fullName evidence="1">Uncharacterized protein</fullName>
    </submittedName>
</protein>
<reference evidence="1 2" key="1">
    <citation type="submission" date="2016-04" db="EMBL/GenBank/DDBJ databases">
        <title>Draft genome sequence of Janthinobacterium psychrotolerans sp. nov., isolated from freshwater sediments in Denmark.</title>
        <authorList>
            <person name="Gong X."/>
            <person name="Skrivergaard S."/>
            <person name="Korsgaard B.S."/>
            <person name="Schreiber L."/>
            <person name="Marshall I.P."/>
            <person name="Finster K."/>
            <person name="Schramm A."/>
        </authorList>
    </citation>
    <scope>NUCLEOTIDE SEQUENCE [LARGE SCALE GENOMIC DNA]</scope>
    <source>
        <strain evidence="1 2">S3-2</strain>
    </source>
</reference>
<gene>
    <name evidence="1" type="ORF">ASR47_1004182</name>
</gene>
<evidence type="ECO:0000313" key="1">
    <source>
        <dbReference type="EMBL" id="OBV37907.1"/>
    </source>
</evidence>
<comment type="caution">
    <text evidence="1">The sequence shown here is derived from an EMBL/GenBank/DDBJ whole genome shotgun (WGS) entry which is preliminary data.</text>
</comment>
<dbReference type="STRING" id="1747903.ASR47_1004182"/>
<sequence length="190" mass="20452">MITLEELQRSPSAMHDLALHFDFDVSRAARDNAWVKLSPPQPFTVVAGDSSGGVFLAYGDGTIERRPILYASSEGQAGGLACSLAELLGLMTALPRWHDLLKFSGNGDLQEMRRTAGLIGQDGPGDEEQPAAARRLIEALVLPVVADPVKLLHDGVHASVCNVIGEDGLPYASLFGHFKSSDNPFWKRST</sequence>
<keyword evidence="2" id="KW-1185">Reference proteome</keyword>
<organism evidence="1 2">
    <name type="scientific">Janthinobacterium psychrotolerans</name>
    <dbReference type="NCBI Taxonomy" id="1747903"/>
    <lineage>
        <taxon>Bacteria</taxon>
        <taxon>Pseudomonadati</taxon>
        <taxon>Pseudomonadota</taxon>
        <taxon>Betaproteobacteria</taxon>
        <taxon>Burkholderiales</taxon>
        <taxon>Oxalobacteraceae</taxon>
        <taxon>Janthinobacterium</taxon>
    </lineage>
</organism>
<name>A0A1A7BWM1_9BURK</name>
<dbReference type="OrthoDB" id="1917183at2"/>
<accession>A0A1A7BWM1</accession>